<dbReference type="InterPro" id="IPR051156">
    <property type="entry name" value="Mito/Outer_Membr_Metalloprot"/>
</dbReference>
<organism evidence="8 9">
    <name type="scientific">Allosphingosinicella flava</name>
    <dbReference type="NCBI Taxonomy" id="2771430"/>
    <lineage>
        <taxon>Bacteria</taxon>
        <taxon>Pseudomonadati</taxon>
        <taxon>Pseudomonadota</taxon>
        <taxon>Alphaproteobacteria</taxon>
        <taxon>Sphingomonadales</taxon>
        <taxon>Sphingomonadaceae</taxon>
        <taxon>Allosphingosinicella</taxon>
    </lineage>
</organism>
<comment type="cofactor">
    <cofactor evidence="6">
        <name>Zn(2+)</name>
        <dbReference type="ChEBI" id="CHEBI:29105"/>
    </cofactor>
    <text evidence="6">Binds 1 zinc ion per subunit.</text>
</comment>
<keyword evidence="9" id="KW-1185">Reference proteome</keyword>
<feature type="domain" description="Peptidase M48" evidence="7">
    <location>
        <begin position="151"/>
        <end position="313"/>
    </location>
</feature>
<evidence type="ECO:0000256" key="3">
    <source>
        <dbReference type="ARBA" id="ARBA00022801"/>
    </source>
</evidence>
<evidence type="ECO:0000256" key="2">
    <source>
        <dbReference type="ARBA" id="ARBA00022723"/>
    </source>
</evidence>
<dbReference type="GO" id="GO:0051603">
    <property type="term" value="P:proteolysis involved in protein catabolic process"/>
    <property type="evidence" value="ECO:0007669"/>
    <property type="project" value="TreeGrafter"/>
</dbReference>
<evidence type="ECO:0000313" key="9">
    <source>
        <dbReference type="Proteomes" id="UP000594873"/>
    </source>
</evidence>
<evidence type="ECO:0000256" key="6">
    <source>
        <dbReference type="RuleBase" id="RU003983"/>
    </source>
</evidence>
<dbReference type="EMBL" id="CP065592">
    <property type="protein sequence ID" value="QPQ54661.1"/>
    <property type="molecule type" value="Genomic_DNA"/>
</dbReference>
<name>A0A7T2GIS7_9SPHN</name>
<dbReference type="CDD" id="cd07332">
    <property type="entry name" value="M48C_Oma1_like"/>
    <property type="match status" value="1"/>
</dbReference>
<dbReference type="PANTHER" id="PTHR22726">
    <property type="entry name" value="METALLOENDOPEPTIDASE OMA1"/>
    <property type="match status" value="1"/>
</dbReference>
<dbReference type="GO" id="GO:0016020">
    <property type="term" value="C:membrane"/>
    <property type="evidence" value="ECO:0007669"/>
    <property type="project" value="TreeGrafter"/>
</dbReference>
<evidence type="ECO:0000256" key="1">
    <source>
        <dbReference type="ARBA" id="ARBA00022670"/>
    </source>
</evidence>
<dbReference type="Proteomes" id="UP000594873">
    <property type="component" value="Chromosome"/>
</dbReference>
<evidence type="ECO:0000256" key="4">
    <source>
        <dbReference type="ARBA" id="ARBA00022833"/>
    </source>
</evidence>
<dbReference type="RefSeq" id="WP_200971251.1">
    <property type="nucleotide sequence ID" value="NZ_CP065592.1"/>
</dbReference>
<keyword evidence="2" id="KW-0479">Metal-binding</keyword>
<accession>A0A7T2GIS7</accession>
<keyword evidence="4 6" id="KW-0862">Zinc</keyword>
<dbReference type="GO" id="GO:0004222">
    <property type="term" value="F:metalloendopeptidase activity"/>
    <property type="evidence" value="ECO:0007669"/>
    <property type="project" value="InterPro"/>
</dbReference>
<protein>
    <submittedName>
        <fullName evidence="8">M48 family metallopeptidase</fullName>
    </submittedName>
</protein>
<keyword evidence="1 6" id="KW-0645">Protease</keyword>
<proteinExistence type="inferred from homology"/>
<evidence type="ECO:0000313" key="8">
    <source>
        <dbReference type="EMBL" id="QPQ54661.1"/>
    </source>
</evidence>
<evidence type="ECO:0000259" key="7">
    <source>
        <dbReference type="Pfam" id="PF01435"/>
    </source>
</evidence>
<comment type="similarity">
    <text evidence="6">Belongs to the peptidase M48 family.</text>
</comment>
<sequence>MQDGWLYDGRVAVRRAARLEESGHGWRLVLTDTGDAEALDPSALRAIESRADADVYGLDGRPGWRLGLAKPIDPALAAHLPALRVYGGWIDRIGLPRALAAGLAVSAAVLFLANRLPDLLAPMVPFAWEQRFGTLLLGDLDANMCATPEGQRALDRLAARLSPDAGRYKVRVADLSMVNAVALPGGNIVIFKDLLIEAQGPDEVAGVLGHEMAHVEKRHVTAAMIRHFGFNLLLSSVGGNTGGNVQAVLETGYSRDAEGEADEGALLALRRAGISPAGTAAFFERLAKDDARLGRAADALAYLSTHPAPGSRRARFAAAVEKGRHYTPVLSAEEWLALQDICQPPPKGQAEKS</sequence>
<evidence type="ECO:0000256" key="5">
    <source>
        <dbReference type="ARBA" id="ARBA00023049"/>
    </source>
</evidence>
<dbReference type="PANTHER" id="PTHR22726:SF1">
    <property type="entry name" value="METALLOENDOPEPTIDASE OMA1, MITOCHONDRIAL"/>
    <property type="match status" value="1"/>
</dbReference>
<reference evidence="8 9" key="1">
    <citation type="submission" date="2020-11" db="EMBL/GenBank/DDBJ databases">
        <title>Genome seq and assembly of Sphingosinicella sp.</title>
        <authorList>
            <person name="Chhetri G."/>
        </authorList>
    </citation>
    <scope>NUCLEOTIDE SEQUENCE [LARGE SCALE GENOMIC DNA]</scope>
    <source>
        <strain evidence="8 9">UDD2</strain>
    </source>
</reference>
<dbReference type="GO" id="GO:0046872">
    <property type="term" value="F:metal ion binding"/>
    <property type="evidence" value="ECO:0007669"/>
    <property type="project" value="UniProtKB-KW"/>
</dbReference>
<dbReference type="KEGG" id="sflv:IC614_10045"/>
<keyword evidence="3 6" id="KW-0378">Hydrolase</keyword>
<dbReference type="Gene3D" id="3.30.2010.10">
    <property type="entry name" value="Metalloproteases ('zincins'), catalytic domain"/>
    <property type="match status" value="1"/>
</dbReference>
<dbReference type="InterPro" id="IPR001915">
    <property type="entry name" value="Peptidase_M48"/>
</dbReference>
<dbReference type="Pfam" id="PF01435">
    <property type="entry name" value="Peptidase_M48"/>
    <property type="match status" value="1"/>
</dbReference>
<keyword evidence="5 6" id="KW-0482">Metalloprotease</keyword>
<gene>
    <name evidence="8" type="ORF">IC614_10045</name>
</gene>
<dbReference type="AlphaFoldDB" id="A0A7T2GIS7"/>